<evidence type="ECO:0000256" key="4">
    <source>
        <dbReference type="ARBA" id="ARBA00023180"/>
    </source>
</evidence>
<dbReference type="PANTHER" id="PTHR46769:SF2">
    <property type="entry name" value="FIBROCYSTIN-L ISOFORM 2 PRECURSOR-RELATED"/>
    <property type="match status" value="1"/>
</dbReference>
<accession>A0A3B0UV96</accession>
<dbReference type="SUPFAM" id="SSF51126">
    <property type="entry name" value="Pectin lyase-like"/>
    <property type="match status" value="1"/>
</dbReference>
<dbReference type="GO" id="GO:0005886">
    <property type="term" value="C:plasma membrane"/>
    <property type="evidence" value="ECO:0007669"/>
    <property type="project" value="UniProtKB-SubCell"/>
</dbReference>
<dbReference type="InterPro" id="IPR052387">
    <property type="entry name" value="Fibrocystin"/>
</dbReference>
<dbReference type="InterPro" id="IPR012334">
    <property type="entry name" value="Pectin_lyas_fold"/>
</dbReference>
<keyword evidence="2" id="KW-0472">Membrane</keyword>
<dbReference type="Pfam" id="PF10162">
    <property type="entry name" value="G8"/>
    <property type="match status" value="1"/>
</dbReference>
<evidence type="ECO:0000313" key="6">
    <source>
        <dbReference type="EMBL" id="VAW32093.1"/>
    </source>
</evidence>
<dbReference type="Gene3D" id="2.160.20.10">
    <property type="entry name" value="Single-stranded right-handed beta-helix, Pectin lyase-like"/>
    <property type="match status" value="1"/>
</dbReference>
<dbReference type="InterPro" id="IPR011050">
    <property type="entry name" value="Pectin_lyase_fold/virulence"/>
</dbReference>
<evidence type="ECO:0000256" key="2">
    <source>
        <dbReference type="ARBA" id="ARBA00022475"/>
    </source>
</evidence>
<evidence type="ECO:0000256" key="1">
    <source>
        <dbReference type="ARBA" id="ARBA00004236"/>
    </source>
</evidence>
<keyword evidence="3" id="KW-0732">Signal</keyword>
<proteinExistence type="predicted"/>
<keyword evidence="2" id="KW-1003">Cell membrane</keyword>
<gene>
    <name evidence="6" type="ORF">MNBD_CHLOROFLEXI01-5324</name>
</gene>
<dbReference type="SMART" id="SM01225">
    <property type="entry name" value="G8"/>
    <property type="match status" value="1"/>
</dbReference>
<feature type="domain" description="G8" evidence="5">
    <location>
        <begin position="54"/>
        <end position="170"/>
    </location>
</feature>
<organism evidence="6">
    <name type="scientific">hydrothermal vent metagenome</name>
    <dbReference type="NCBI Taxonomy" id="652676"/>
    <lineage>
        <taxon>unclassified sequences</taxon>
        <taxon>metagenomes</taxon>
        <taxon>ecological metagenomes</taxon>
    </lineage>
</organism>
<dbReference type="EMBL" id="UOEU01000321">
    <property type="protein sequence ID" value="VAW32093.1"/>
    <property type="molecule type" value="Genomic_DNA"/>
</dbReference>
<dbReference type="InterPro" id="IPR019316">
    <property type="entry name" value="G8_domain"/>
</dbReference>
<reference evidence="6" key="1">
    <citation type="submission" date="2018-06" db="EMBL/GenBank/DDBJ databases">
        <authorList>
            <person name="Zhirakovskaya E."/>
        </authorList>
    </citation>
    <scope>NUCLEOTIDE SEQUENCE</scope>
</reference>
<evidence type="ECO:0000256" key="3">
    <source>
        <dbReference type="ARBA" id="ARBA00022729"/>
    </source>
</evidence>
<protein>
    <submittedName>
        <fullName evidence="6">Copper binding protein, plastocyanin/azurin family</fullName>
    </submittedName>
</protein>
<keyword evidence="4" id="KW-0325">Glycoprotein</keyword>
<dbReference type="InterPro" id="IPR055401">
    <property type="entry name" value="CEMIP_beta-hel_dom"/>
</dbReference>
<comment type="subcellular location">
    <subcellularLocation>
        <location evidence="1">Cell membrane</location>
    </subcellularLocation>
</comment>
<name>A0A3B0UV96_9ZZZZ</name>
<evidence type="ECO:0000259" key="5">
    <source>
        <dbReference type="PROSITE" id="PS51484"/>
    </source>
</evidence>
<dbReference type="AlphaFoldDB" id="A0A3B0UV96"/>
<dbReference type="PROSITE" id="PS51484">
    <property type="entry name" value="G8"/>
    <property type="match status" value="1"/>
</dbReference>
<dbReference type="PANTHER" id="PTHR46769">
    <property type="entry name" value="POLYCYSTIC KIDNEY AND HEPATIC DISEASE 1 (AUTOSOMAL RECESSIVE)-LIKE 1"/>
    <property type="match status" value="1"/>
</dbReference>
<dbReference type="Pfam" id="PF24606">
    <property type="entry name" value="CEMIP_beta-hel"/>
    <property type="match status" value="1"/>
</dbReference>
<sequence length="1073" mass="116341">MNTMTRYGRYPALLILSLILIITVTNLQAAVIRNSDGSVAALNAVTDGLWSDPLSWGGAVPSDGEVVEIPAGITIMLDTDTANLAGLTIVGTLQFAEQDVSLTSDWILVQGTLQVGTEATPFTNQAVITLTGDPATQNIMGMGTRGIMVMGGVLELHGVSPATIWSKIDGHIAAGANQLTVLDATGWQAGDQIVIAPTDYYGVAESEDFVLTAVAGNQLTVNTPINAARWGVLQYVTDTGMSLTPDPDFVPPAAPFDDEGNPTPTPTILDERAEVGNLTRNIVIQAPEDDLWNNDGFGAQVVVGKTEAGVKGFARVEGVELRRVGQAGILARYPFHWHRMSYDEATGAETGGVEGQYLRNSVIRQSANRCVTIHATNGATIQNNICYDILGHALFFEDGTEQNNVVDGNLVLKVRNPAVQNALKFHDVGPHPGGSSCIWVSNPTNTVINNTLADCEKFGMWMAFPDQPTGPSSNVAMRPSRELFGNFDSNTMHSNGNRGVMFDFAENAVSDDFVALQYFSTNDGGATTQAPFTNLQRFYITGWQLWKNGGDGNFWNRVYQPTYSEFVSADAQGKFFAGSGSLGIIERALMVGTSLNNTEATDPRIYSSTAFASYHSAFGFQDNIVVNFPEVAGITSGAFASDDYYIRPVDKGRARSSGNMLINSFTGFRSDAAINENLSNNFAQGFTSYVFSGALWDPENLYGFAGEWNVYNREFLTHGANCNIVQQPSANPFPPPDGRGKLVHPGAAICDGTYFGVDSFILDKGAFEPEDTMPIRVTRFDDNNPNLPLADIWEVMSFPGQALPVMRHFAARNDGIYLLEFPESAIPADVSMNIENMHEADDMFVLGVSYSGAEDAWVFSTTYNDSASIYNSDAHGAAGSWSYKHDYAEMNSRQELFDSQGEAFWQDNANNIVWIKVGINHPSLGLLAQYVTNPTRTDGSPAQPDDDFYLYNPFRLRIMPNPHTILPFATVGVAYSNQLPLAVGDESPQVRSTTSLLGGMGLNSVDGFIEGVDIEYSGNGYGPYLAMPPVLSGIATEPGRNYIRLSMPDGSTRTFVMDVIADPYEIYLPMIRQ</sequence>